<evidence type="ECO:0000313" key="5">
    <source>
        <dbReference type="EMBL" id="PTQ13231.1"/>
    </source>
</evidence>
<proteinExistence type="inferred from homology"/>
<dbReference type="GO" id="GO:0046872">
    <property type="term" value="F:metal ion binding"/>
    <property type="evidence" value="ECO:0007669"/>
    <property type="project" value="UniProtKB-KW"/>
</dbReference>
<keyword evidence="3" id="KW-0456">Lyase</keyword>
<dbReference type="OrthoDB" id="9802624at2"/>
<keyword evidence="6" id="KW-1185">Reference proteome</keyword>
<dbReference type="Proteomes" id="UP000244162">
    <property type="component" value="Unassembled WGS sequence"/>
</dbReference>
<reference evidence="5 6" key="1">
    <citation type="submission" date="2017-09" db="EMBL/GenBank/DDBJ databases">
        <title>Sphingomonas panjinensis sp.nov., isolated from oil-contaminated soil.</title>
        <authorList>
            <person name="Wang L."/>
            <person name="Chen L."/>
        </authorList>
    </citation>
    <scope>NUCLEOTIDE SEQUENCE [LARGE SCALE GENOMIC DNA]</scope>
    <source>
        <strain evidence="5 6">FW-11</strain>
    </source>
</reference>
<protein>
    <submittedName>
        <fullName evidence="5">4-hydroxy-2-oxovalerate aldolase</fullName>
    </submittedName>
</protein>
<evidence type="ECO:0000256" key="1">
    <source>
        <dbReference type="ARBA" id="ARBA00005568"/>
    </source>
</evidence>
<dbReference type="SUPFAM" id="SSF51621">
    <property type="entry name" value="Phosphoenolpyruvate/pyruvate domain"/>
    <property type="match status" value="1"/>
</dbReference>
<dbReference type="InterPro" id="IPR005000">
    <property type="entry name" value="Aldolase/citrate-lyase_domain"/>
</dbReference>
<dbReference type="AlphaFoldDB" id="A0A2T5G287"/>
<evidence type="ECO:0000313" key="6">
    <source>
        <dbReference type="Proteomes" id="UP000244162"/>
    </source>
</evidence>
<dbReference type="Pfam" id="PF03328">
    <property type="entry name" value="HpcH_HpaI"/>
    <property type="match status" value="1"/>
</dbReference>
<dbReference type="EMBL" id="NWBU01000004">
    <property type="protein sequence ID" value="PTQ13231.1"/>
    <property type="molecule type" value="Genomic_DNA"/>
</dbReference>
<comment type="similarity">
    <text evidence="1">Belongs to the HpcH/HpaI aldolase family.</text>
</comment>
<evidence type="ECO:0000259" key="4">
    <source>
        <dbReference type="Pfam" id="PF03328"/>
    </source>
</evidence>
<dbReference type="GO" id="GO:0016832">
    <property type="term" value="F:aldehyde-lyase activity"/>
    <property type="evidence" value="ECO:0007669"/>
    <property type="project" value="TreeGrafter"/>
</dbReference>
<gene>
    <name evidence="5" type="ORF">CLG96_03675</name>
</gene>
<feature type="domain" description="HpcH/HpaI aldolase/citrate lyase" evidence="4">
    <location>
        <begin position="18"/>
        <end position="243"/>
    </location>
</feature>
<dbReference type="GO" id="GO:0005737">
    <property type="term" value="C:cytoplasm"/>
    <property type="evidence" value="ECO:0007669"/>
    <property type="project" value="TreeGrafter"/>
</dbReference>
<dbReference type="InterPro" id="IPR050251">
    <property type="entry name" value="HpcH-HpaI_aldolase"/>
</dbReference>
<dbReference type="Gene3D" id="3.20.20.60">
    <property type="entry name" value="Phosphoenolpyruvate-binding domains"/>
    <property type="match status" value="1"/>
</dbReference>
<sequence>MLRPNRLKQRLRAGERSIGCWLFMGSPTAAEILSHCGYDALLIDHEHSPGGLETAVDQLRAIAPSPVTTLVRLGDNIAAPVKQALDSGADGIVAANVEDADTLERLVAAALYPPLGKRGAHFTVSRAARWGLDGDLYAANADKELLVIAMIESAAGVAAIPELARVANVDMFFIGPLDLSASIGLMGRYTESAFVELLDEAERRTREAGIALGGAALPGHDAAALFDRGYAFVTAASDVGLLRDGGLQMARPVLRT</sequence>
<evidence type="ECO:0000256" key="3">
    <source>
        <dbReference type="ARBA" id="ARBA00023239"/>
    </source>
</evidence>
<dbReference type="InterPro" id="IPR015813">
    <property type="entry name" value="Pyrv/PenolPyrv_kinase-like_dom"/>
</dbReference>
<accession>A0A2T5G287</accession>
<dbReference type="PANTHER" id="PTHR30502:SF0">
    <property type="entry name" value="PHOSPHOENOLPYRUVATE CARBOXYLASE FAMILY PROTEIN"/>
    <property type="match status" value="1"/>
</dbReference>
<dbReference type="RefSeq" id="WP_107966463.1">
    <property type="nucleotide sequence ID" value="NZ_NWBU01000004.1"/>
</dbReference>
<evidence type="ECO:0000256" key="2">
    <source>
        <dbReference type="ARBA" id="ARBA00022723"/>
    </source>
</evidence>
<comment type="caution">
    <text evidence="5">The sequence shown here is derived from an EMBL/GenBank/DDBJ whole genome shotgun (WGS) entry which is preliminary data.</text>
</comment>
<dbReference type="PANTHER" id="PTHR30502">
    <property type="entry name" value="2-KETO-3-DEOXY-L-RHAMNONATE ALDOLASE"/>
    <property type="match status" value="1"/>
</dbReference>
<name>A0A2T5G287_9SPHN</name>
<keyword evidence="2" id="KW-0479">Metal-binding</keyword>
<organism evidence="5 6">
    <name type="scientific">Sphingomonas oleivorans</name>
    <dbReference type="NCBI Taxonomy" id="1735121"/>
    <lineage>
        <taxon>Bacteria</taxon>
        <taxon>Pseudomonadati</taxon>
        <taxon>Pseudomonadota</taxon>
        <taxon>Alphaproteobacteria</taxon>
        <taxon>Sphingomonadales</taxon>
        <taxon>Sphingomonadaceae</taxon>
        <taxon>Sphingomonas</taxon>
    </lineage>
</organism>
<dbReference type="InterPro" id="IPR040442">
    <property type="entry name" value="Pyrv_kinase-like_dom_sf"/>
</dbReference>